<accession>A0ABR3MA52</accession>
<dbReference type="EMBL" id="JAYMGO010000014">
    <property type="protein sequence ID" value="KAL1261992.1"/>
    <property type="molecule type" value="Genomic_DNA"/>
</dbReference>
<organism evidence="2 3">
    <name type="scientific">Cirrhinus molitorella</name>
    <name type="common">mud carp</name>
    <dbReference type="NCBI Taxonomy" id="172907"/>
    <lineage>
        <taxon>Eukaryota</taxon>
        <taxon>Metazoa</taxon>
        <taxon>Chordata</taxon>
        <taxon>Craniata</taxon>
        <taxon>Vertebrata</taxon>
        <taxon>Euteleostomi</taxon>
        <taxon>Actinopterygii</taxon>
        <taxon>Neopterygii</taxon>
        <taxon>Teleostei</taxon>
        <taxon>Ostariophysi</taxon>
        <taxon>Cypriniformes</taxon>
        <taxon>Cyprinidae</taxon>
        <taxon>Labeoninae</taxon>
        <taxon>Labeonini</taxon>
        <taxon>Cirrhinus</taxon>
    </lineage>
</organism>
<dbReference type="Proteomes" id="UP001558613">
    <property type="component" value="Unassembled WGS sequence"/>
</dbReference>
<gene>
    <name evidence="2" type="ORF">QQF64_007257</name>
</gene>
<evidence type="ECO:0000313" key="3">
    <source>
        <dbReference type="Proteomes" id="UP001558613"/>
    </source>
</evidence>
<reference evidence="2 3" key="1">
    <citation type="submission" date="2023-09" db="EMBL/GenBank/DDBJ databases">
        <authorList>
            <person name="Wang M."/>
        </authorList>
    </citation>
    <scope>NUCLEOTIDE SEQUENCE [LARGE SCALE GENOMIC DNA]</scope>
    <source>
        <strain evidence="2">GT-2023</strain>
        <tissue evidence="2">Liver</tissue>
    </source>
</reference>
<evidence type="ECO:0000313" key="2">
    <source>
        <dbReference type="EMBL" id="KAL1261992.1"/>
    </source>
</evidence>
<name>A0ABR3MA52_9TELE</name>
<keyword evidence="3" id="KW-1185">Reference proteome</keyword>
<proteinExistence type="predicted"/>
<protein>
    <submittedName>
        <fullName evidence="2">Uncharacterized protein</fullName>
    </submittedName>
</protein>
<feature type="region of interest" description="Disordered" evidence="1">
    <location>
        <begin position="1"/>
        <end position="38"/>
    </location>
</feature>
<comment type="caution">
    <text evidence="2">The sequence shown here is derived from an EMBL/GenBank/DDBJ whole genome shotgun (WGS) entry which is preliminary data.</text>
</comment>
<evidence type="ECO:0000256" key="1">
    <source>
        <dbReference type="SAM" id="MobiDB-lite"/>
    </source>
</evidence>
<sequence>MYSKEGLAAHYPEGHSNTPQGCHGGMTTRRWEGPDLHHKKGELWPQEALRLVGNEGPNGLLGNWAAGKQVIAVKWFWLTNQMACLPGWKN</sequence>